<dbReference type="AlphaFoldDB" id="A0A7N2RDE7"/>
<dbReference type="Gramene" id="QL11p027340:mrna">
    <property type="protein sequence ID" value="QL11p027340:mrna"/>
    <property type="gene ID" value="QL11p027340"/>
</dbReference>
<dbReference type="EMBL" id="LRBV02000011">
    <property type="status" value="NOT_ANNOTATED_CDS"/>
    <property type="molecule type" value="Genomic_DNA"/>
</dbReference>
<dbReference type="EnsemblPlants" id="QL11p027340:mrna">
    <property type="protein sequence ID" value="QL11p027340:mrna"/>
    <property type="gene ID" value="QL11p027340"/>
</dbReference>
<reference evidence="2 3" key="1">
    <citation type="journal article" date="2016" name="G3 (Bethesda)">
        <title>First Draft Assembly and Annotation of the Genome of a California Endemic Oak Quercus lobata Nee (Fagaceae).</title>
        <authorList>
            <person name="Sork V.L."/>
            <person name="Fitz-Gibbon S.T."/>
            <person name="Puiu D."/>
            <person name="Crepeau M."/>
            <person name="Gugger P.F."/>
            <person name="Sherman R."/>
            <person name="Stevens K."/>
            <person name="Langley C.H."/>
            <person name="Pellegrini M."/>
            <person name="Salzberg S.L."/>
        </authorList>
    </citation>
    <scope>NUCLEOTIDE SEQUENCE [LARGE SCALE GENOMIC DNA]</scope>
    <source>
        <strain evidence="2 3">cv. SW786</strain>
    </source>
</reference>
<protein>
    <submittedName>
        <fullName evidence="2">Uncharacterized protein</fullName>
    </submittedName>
</protein>
<keyword evidence="3" id="KW-1185">Reference proteome</keyword>
<sequence>MKVLEKRSLGYHKAILGSLAKLLLELCTDVRKSGAVPAIAQLASSSYHAVVSSPSMPPPSQDDKMHKSRTSSTL</sequence>
<proteinExistence type="predicted"/>
<name>A0A7N2RDE7_QUELO</name>
<evidence type="ECO:0000313" key="2">
    <source>
        <dbReference type="EnsemblPlants" id="QL11p027340:mrna"/>
    </source>
</evidence>
<feature type="region of interest" description="Disordered" evidence="1">
    <location>
        <begin position="50"/>
        <end position="74"/>
    </location>
</feature>
<dbReference type="Proteomes" id="UP000594261">
    <property type="component" value="Chromosome 11"/>
</dbReference>
<dbReference type="InParanoid" id="A0A7N2RDE7"/>
<reference evidence="2" key="2">
    <citation type="submission" date="2021-01" db="UniProtKB">
        <authorList>
            <consortium name="EnsemblPlants"/>
        </authorList>
    </citation>
    <scope>IDENTIFICATION</scope>
</reference>
<organism evidence="2 3">
    <name type="scientific">Quercus lobata</name>
    <name type="common">Valley oak</name>
    <dbReference type="NCBI Taxonomy" id="97700"/>
    <lineage>
        <taxon>Eukaryota</taxon>
        <taxon>Viridiplantae</taxon>
        <taxon>Streptophyta</taxon>
        <taxon>Embryophyta</taxon>
        <taxon>Tracheophyta</taxon>
        <taxon>Spermatophyta</taxon>
        <taxon>Magnoliopsida</taxon>
        <taxon>eudicotyledons</taxon>
        <taxon>Gunneridae</taxon>
        <taxon>Pentapetalae</taxon>
        <taxon>rosids</taxon>
        <taxon>fabids</taxon>
        <taxon>Fagales</taxon>
        <taxon>Fagaceae</taxon>
        <taxon>Quercus</taxon>
    </lineage>
</organism>
<accession>A0A7N2RDE7</accession>
<evidence type="ECO:0000313" key="3">
    <source>
        <dbReference type="Proteomes" id="UP000594261"/>
    </source>
</evidence>
<evidence type="ECO:0000256" key="1">
    <source>
        <dbReference type="SAM" id="MobiDB-lite"/>
    </source>
</evidence>